<dbReference type="Proteomes" id="UP000663853">
    <property type="component" value="Unassembled WGS sequence"/>
</dbReference>
<dbReference type="InterPro" id="IPR013087">
    <property type="entry name" value="Znf_C2H2_type"/>
</dbReference>
<dbReference type="PROSITE" id="PS50157">
    <property type="entry name" value="ZINC_FINGER_C2H2_2"/>
    <property type="match status" value="1"/>
</dbReference>
<accession>A0A8H3DAD6</accession>
<organism evidence="4 5">
    <name type="scientific">Rhizoctonia solani</name>
    <dbReference type="NCBI Taxonomy" id="456999"/>
    <lineage>
        <taxon>Eukaryota</taxon>
        <taxon>Fungi</taxon>
        <taxon>Dikarya</taxon>
        <taxon>Basidiomycota</taxon>
        <taxon>Agaricomycotina</taxon>
        <taxon>Agaricomycetes</taxon>
        <taxon>Cantharellales</taxon>
        <taxon>Ceratobasidiaceae</taxon>
        <taxon>Rhizoctonia</taxon>
    </lineage>
</organism>
<keyword evidence="1" id="KW-0479">Metal-binding</keyword>
<dbReference type="GO" id="GO:0008270">
    <property type="term" value="F:zinc ion binding"/>
    <property type="evidence" value="ECO:0007669"/>
    <property type="project" value="UniProtKB-KW"/>
</dbReference>
<dbReference type="PANTHER" id="PTHR31912:SF34">
    <property type="entry name" value="NOTOCHORD-RELATED PROTEIN"/>
    <property type="match status" value="1"/>
</dbReference>
<comment type="caution">
    <text evidence="4">The sequence shown here is derived from an EMBL/GenBank/DDBJ whole genome shotgun (WGS) entry which is preliminary data.</text>
</comment>
<dbReference type="PANTHER" id="PTHR31912">
    <property type="entry name" value="IP13529P"/>
    <property type="match status" value="1"/>
</dbReference>
<feature type="compositionally biased region" description="Basic and acidic residues" evidence="2">
    <location>
        <begin position="1063"/>
        <end position="1084"/>
    </location>
</feature>
<keyword evidence="1" id="KW-0863">Zinc-finger</keyword>
<protein>
    <recommendedName>
        <fullName evidence="3">C2H2-type domain-containing protein</fullName>
    </recommendedName>
</protein>
<dbReference type="PROSITE" id="PS00028">
    <property type="entry name" value="ZINC_FINGER_C2H2_1"/>
    <property type="match status" value="1"/>
</dbReference>
<proteinExistence type="predicted"/>
<feature type="region of interest" description="Disordered" evidence="2">
    <location>
        <begin position="1060"/>
        <end position="1090"/>
    </location>
</feature>
<evidence type="ECO:0000313" key="5">
    <source>
        <dbReference type="Proteomes" id="UP000663853"/>
    </source>
</evidence>
<evidence type="ECO:0000259" key="3">
    <source>
        <dbReference type="PROSITE" id="PS50157"/>
    </source>
</evidence>
<gene>
    <name evidence="4" type="ORF">RDB_LOCUS135088</name>
</gene>
<dbReference type="EMBL" id="CAJMXA010003776">
    <property type="protein sequence ID" value="CAE6515143.1"/>
    <property type="molecule type" value="Genomic_DNA"/>
</dbReference>
<reference evidence="4" key="1">
    <citation type="submission" date="2021-01" db="EMBL/GenBank/DDBJ databases">
        <authorList>
            <person name="Kaushik A."/>
        </authorList>
    </citation>
    <scope>NUCLEOTIDE SEQUENCE</scope>
    <source>
        <strain evidence="4">AG6-10EEA</strain>
    </source>
</reference>
<name>A0A8H3DAD6_9AGAM</name>
<evidence type="ECO:0000256" key="2">
    <source>
        <dbReference type="SAM" id="MobiDB-lite"/>
    </source>
</evidence>
<sequence length="1090" mass="123994">MPPKGSETAILPKYVIRGEDGRVKCLACGSDWMKRNSLAKHLKSTSHEDSLPVYEANSVSAAAESIRQTNTLNLNPLPSVPPDHNNIPSQSSIWVSGDLQHLDVNGIDTNDYLGVNFSLGTIDNGIRHLDWSRLGTSFSNGIRELDLEQEVEDDEFAMPLPQRVLQDLNEEDPDIESLQERFAELKAKSSFSPYTNKTMFLLDMLDNIPRLRLSTGHLKLIMWVMEEAGCHDMPKFYELRQTQKRLKEFCGIEAHHYRSSRGNSFHMLDIPQLIGRDLSNPIVAPHLVFYPEDSGDSLAESWQANKWKEKIPLEQLTPMYADGGKLFYVNELARLHNGRFVIPQRWITRNGVLTADCWPVSWRSIPQNELDSGLHVSQDIIHVPSSAFASNYYDIMEHMDPISYCFTDDSKSFQDKMPNPLRNLTDGSEELLSCFIKPWCDDVSGGRSKQYQPHNNIYLSHANLPGHLHNQEYFVRFVSTTTHASSVEQFEAVKQQLDANNQSPIRVYNAVTGRFVRLRIYILNLPADNRAQSEVASHVCGGNRLCRKCDAGGPYRIVETEEGYKVLFQPANARTQADTVQTIWDQITIACLGVEDRVTEMFTESGIKDPTAQDLIIQLIERGRNLRKQLKVPKEGVDDAALIKLQSEWLKSQPALPFNILFQIHGLDPHRDTPVEILHTILLGVEKYAWYLVHSSTRPDAQKKFETRLQSSSILGLEVDPIRASYIMNYKNNLIGRQLKMLMQLTVFHVHDLVSQDSFSVIKAVGELGAVLWYSKIDNLEDYLAPSQDIARKMIELERFRHIACGGYWVTETGIERASENVRRYFETNLQLQTHLGWVKPETVKPGTIRLQNQKQQRTYQWQDTIGGKAGIRNQFWEERSWYEGKSSIAVSGDKCEVGAWVVATQNGSTIIGRVEQILMDSKSGYHGVAILNTFDLAEHRHPILNMPVLVQTQNDKCYITVVSAYNIEFCMNVQHDCITLSCPNSGVENVRQERLNTTIQRQTVEHRDKAIFVINMHALHNAQRTRQILPRSLTKPIPLHLPQAREAFLSGVATRLHTQQTARREELSKKRKAAREAREKEDLAAGPST</sequence>
<dbReference type="AlphaFoldDB" id="A0A8H3DAD6"/>
<evidence type="ECO:0000313" key="4">
    <source>
        <dbReference type="EMBL" id="CAE6515143.1"/>
    </source>
</evidence>
<evidence type="ECO:0000256" key="1">
    <source>
        <dbReference type="PROSITE-ProRule" id="PRU00042"/>
    </source>
</evidence>
<feature type="domain" description="C2H2-type" evidence="3">
    <location>
        <begin position="23"/>
        <end position="52"/>
    </location>
</feature>
<keyword evidence="1" id="KW-0862">Zinc</keyword>